<accession>A0A2R5ER06</accession>
<evidence type="ECO:0000313" key="2">
    <source>
        <dbReference type="Proteomes" id="UP000245202"/>
    </source>
</evidence>
<protein>
    <submittedName>
        <fullName evidence="1">Uncharacterized protein</fullName>
    </submittedName>
</protein>
<organism evidence="1 2">
    <name type="scientific">Paenibacillus agaridevorans</name>
    <dbReference type="NCBI Taxonomy" id="171404"/>
    <lineage>
        <taxon>Bacteria</taxon>
        <taxon>Bacillati</taxon>
        <taxon>Bacillota</taxon>
        <taxon>Bacilli</taxon>
        <taxon>Bacillales</taxon>
        <taxon>Paenibacillaceae</taxon>
        <taxon>Paenibacillus</taxon>
    </lineage>
</organism>
<gene>
    <name evidence="1" type="ORF">PAT3040_02656</name>
</gene>
<proteinExistence type="predicted"/>
<sequence length="128" mass="14809">MKSVIALLILSPILFYVWFQPSINRTIQYRDQVLQKQAYEMAHLAALEGRLTPQIREAILAKLESVYFNRQKVIISGPTTAVERGEVLTVTLRYPQGRTEIFDLFGRSSSRDYYYSIPIMSEYVEGQL</sequence>
<name>A0A2R5ER06_9BACL</name>
<dbReference type="Proteomes" id="UP000245202">
    <property type="component" value="Unassembled WGS sequence"/>
</dbReference>
<comment type="caution">
    <text evidence="1">The sequence shown here is derived from an EMBL/GenBank/DDBJ whole genome shotgun (WGS) entry which is preliminary data.</text>
</comment>
<dbReference type="EMBL" id="BDQX01000136">
    <property type="protein sequence ID" value="GBG08089.1"/>
    <property type="molecule type" value="Genomic_DNA"/>
</dbReference>
<keyword evidence="2" id="KW-1185">Reference proteome</keyword>
<dbReference type="RefSeq" id="WP_108993032.1">
    <property type="nucleotide sequence ID" value="NZ_BDQX01000136.1"/>
</dbReference>
<evidence type="ECO:0000313" key="1">
    <source>
        <dbReference type="EMBL" id="GBG08089.1"/>
    </source>
</evidence>
<reference evidence="1 2" key="1">
    <citation type="submission" date="2017-08" db="EMBL/GenBank/DDBJ databases">
        <title>Substantial Increase in Enzyme Production by Combined Drug-Resistance Mutations in Paenibacillus agaridevorans.</title>
        <authorList>
            <person name="Tanaka Y."/>
            <person name="Funane K."/>
            <person name="Hosaka T."/>
            <person name="Shiwa Y."/>
            <person name="Fujita N."/>
            <person name="Miyazaki T."/>
            <person name="Yoshikawa H."/>
            <person name="Murakami K."/>
            <person name="Kasahara K."/>
            <person name="Inaoka T."/>
            <person name="Hiraga Y."/>
            <person name="Ochi K."/>
        </authorList>
    </citation>
    <scope>NUCLEOTIDE SEQUENCE [LARGE SCALE GENOMIC DNA]</scope>
    <source>
        <strain evidence="1 2">T-3040</strain>
    </source>
</reference>
<dbReference type="AlphaFoldDB" id="A0A2R5ER06"/>